<keyword evidence="3 6" id="KW-0812">Transmembrane</keyword>
<evidence type="ECO:0000313" key="9">
    <source>
        <dbReference type="Proteomes" id="UP000005237"/>
    </source>
</evidence>
<comment type="similarity">
    <text evidence="2">Belongs to the nematode receptor-like protein srd family.</text>
</comment>
<dbReference type="PANTHER" id="PTHR22945">
    <property type="entry name" value="SERPENTINE RECEPTOR, CLASS D DELTA"/>
    <property type="match status" value="1"/>
</dbReference>
<feature type="transmembrane region" description="Helical" evidence="6">
    <location>
        <begin position="273"/>
        <end position="294"/>
    </location>
</feature>
<feature type="transmembrane region" description="Helical" evidence="6">
    <location>
        <begin position="12"/>
        <end position="33"/>
    </location>
</feature>
<dbReference type="AlphaFoldDB" id="A0A8R1HKQ7"/>
<reference evidence="9" key="1">
    <citation type="submission" date="2010-08" db="EMBL/GenBank/DDBJ databases">
        <authorList>
            <consortium name="Caenorhabditis japonica Sequencing Consortium"/>
            <person name="Wilson R.K."/>
        </authorList>
    </citation>
    <scope>NUCLEOTIDE SEQUENCE [LARGE SCALE GENOMIC DNA]</scope>
    <source>
        <strain evidence="9">DF5081</strain>
    </source>
</reference>
<evidence type="ECO:0000256" key="2">
    <source>
        <dbReference type="ARBA" id="ARBA00009166"/>
    </source>
</evidence>
<evidence type="ECO:0000259" key="7">
    <source>
        <dbReference type="PROSITE" id="PS50262"/>
    </source>
</evidence>
<dbReference type="InterPro" id="IPR019421">
    <property type="entry name" value="7TM_GPCR_serpentine_rcpt_Srd"/>
</dbReference>
<dbReference type="PROSITE" id="PS50262">
    <property type="entry name" value="G_PROTEIN_RECEP_F1_2"/>
    <property type="match status" value="1"/>
</dbReference>
<dbReference type="SUPFAM" id="SSF81321">
    <property type="entry name" value="Family A G protein-coupled receptor-like"/>
    <property type="match status" value="1"/>
</dbReference>
<feature type="transmembrane region" description="Helical" evidence="6">
    <location>
        <begin position="45"/>
        <end position="63"/>
    </location>
</feature>
<evidence type="ECO:0000313" key="8">
    <source>
        <dbReference type="EnsemblMetazoa" id="CJA04473a.1"/>
    </source>
</evidence>
<evidence type="ECO:0000256" key="4">
    <source>
        <dbReference type="ARBA" id="ARBA00022989"/>
    </source>
</evidence>
<accession>A0A8R1HKQ7</accession>
<organism evidence="8 9">
    <name type="scientific">Caenorhabditis japonica</name>
    <dbReference type="NCBI Taxonomy" id="281687"/>
    <lineage>
        <taxon>Eukaryota</taxon>
        <taxon>Metazoa</taxon>
        <taxon>Ecdysozoa</taxon>
        <taxon>Nematoda</taxon>
        <taxon>Chromadorea</taxon>
        <taxon>Rhabditida</taxon>
        <taxon>Rhabditina</taxon>
        <taxon>Rhabditomorpha</taxon>
        <taxon>Rhabditoidea</taxon>
        <taxon>Rhabditidae</taxon>
        <taxon>Peloderinae</taxon>
        <taxon>Caenorhabditis</taxon>
    </lineage>
</organism>
<keyword evidence="4 6" id="KW-1133">Transmembrane helix</keyword>
<dbReference type="Proteomes" id="UP000005237">
    <property type="component" value="Unassembled WGS sequence"/>
</dbReference>
<name>A0A8R1HKQ7_CAEJA</name>
<dbReference type="GO" id="GO:0016020">
    <property type="term" value="C:membrane"/>
    <property type="evidence" value="ECO:0007669"/>
    <property type="project" value="UniProtKB-SubCell"/>
</dbReference>
<evidence type="ECO:0000256" key="5">
    <source>
        <dbReference type="ARBA" id="ARBA00023136"/>
    </source>
</evidence>
<dbReference type="Gene3D" id="1.20.1070.10">
    <property type="entry name" value="Rhodopsin 7-helix transmembrane proteins"/>
    <property type="match status" value="1"/>
</dbReference>
<feature type="transmembrane region" description="Helical" evidence="6">
    <location>
        <begin position="237"/>
        <end position="261"/>
    </location>
</feature>
<reference evidence="8" key="2">
    <citation type="submission" date="2022-06" db="UniProtKB">
        <authorList>
            <consortium name="EnsemblMetazoa"/>
        </authorList>
    </citation>
    <scope>IDENTIFICATION</scope>
    <source>
        <strain evidence="8">DF5081</strain>
    </source>
</reference>
<evidence type="ECO:0000256" key="1">
    <source>
        <dbReference type="ARBA" id="ARBA00004141"/>
    </source>
</evidence>
<proteinExistence type="inferred from homology"/>
<keyword evidence="9" id="KW-1185">Reference proteome</keyword>
<dbReference type="PANTHER" id="PTHR22945:SF41">
    <property type="entry name" value="G-PROTEIN COUPLED RECEPTORS FAMILY 1 PROFILE DOMAIN-CONTAINING PROTEIN"/>
    <property type="match status" value="1"/>
</dbReference>
<dbReference type="EnsemblMetazoa" id="CJA04473a.1">
    <property type="protein sequence ID" value="CJA04473a.1"/>
    <property type="gene ID" value="WBGene00123678"/>
</dbReference>
<feature type="transmembrane region" description="Helical" evidence="6">
    <location>
        <begin position="190"/>
        <end position="211"/>
    </location>
</feature>
<dbReference type="InterPro" id="IPR017452">
    <property type="entry name" value="GPCR_Rhodpsn_7TM"/>
</dbReference>
<dbReference type="InterPro" id="IPR050920">
    <property type="entry name" value="Nematode_rcpt-like_delta"/>
</dbReference>
<evidence type="ECO:0000256" key="6">
    <source>
        <dbReference type="SAM" id="Phobius"/>
    </source>
</evidence>
<feature type="domain" description="G-protein coupled receptors family 1 profile" evidence="7">
    <location>
        <begin position="24"/>
        <end position="290"/>
    </location>
</feature>
<protein>
    <submittedName>
        <fullName evidence="8">G_PROTEIN_RECEP_F1_2 domain-containing protein</fullName>
    </submittedName>
</protein>
<keyword evidence="5 6" id="KW-0472">Membrane</keyword>
<comment type="subcellular location">
    <subcellularLocation>
        <location evidence="1">Membrane</location>
        <topology evidence="1">Multi-pass membrane protein</topology>
    </subcellularLocation>
</comment>
<feature type="transmembrane region" description="Helical" evidence="6">
    <location>
        <begin position="98"/>
        <end position="119"/>
    </location>
</feature>
<dbReference type="Pfam" id="PF10317">
    <property type="entry name" value="7TM_GPCR_Srd"/>
    <property type="match status" value="1"/>
</dbReference>
<sequence length="336" mass="38613">MDIALVTIITFWHTIFACIGVALNGCLMFLAVFKSPKVIQLYSTLIINFAVTDMLACLLDLFIEIRLLPSPNEATMTYILNGYCVYFNVTTCSIGVSLFIHLLTHSLWSLLISFAYRYYALFSPILTRRHIILVIFAFYIPSFVQGATYWTNFVGRDTILPIAKRVYPGYNFNELGGLLMGITDLFSVSALYALLHMTLPVTPVYITIFVLRRKIMTTLWRSHSTMSKETKSVHKQLLEALTCQAIIPVAAWAAVYVYLGMQFGIIKGVFFEYLIFSIVIFMPVLSPITYLVYVRPYRVFCLRKVCRKSEFIANRSQTRLNTHTEISNANRMFRRY</sequence>
<feature type="transmembrane region" description="Helical" evidence="6">
    <location>
        <begin position="131"/>
        <end position="150"/>
    </location>
</feature>
<evidence type="ECO:0000256" key="3">
    <source>
        <dbReference type="ARBA" id="ARBA00022692"/>
    </source>
</evidence>